<feature type="chain" id="PRO_5022771429" evidence="1">
    <location>
        <begin position="21"/>
        <end position="113"/>
    </location>
</feature>
<dbReference type="RefSeq" id="WP_147932639.1">
    <property type="nucleotide sequence ID" value="NZ_VOXD01000045.1"/>
</dbReference>
<accession>A0A5C7F7X4</accession>
<evidence type="ECO:0000256" key="1">
    <source>
        <dbReference type="SAM" id="SignalP"/>
    </source>
</evidence>
<dbReference type="EMBL" id="VOXD01000045">
    <property type="protein sequence ID" value="TXF85670.1"/>
    <property type="molecule type" value="Genomic_DNA"/>
</dbReference>
<dbReference type="AlphaFoldDB" id="A0A5C7F7X4"/>
<protein>
    <submittedName>
        <fullName evidence="2">Uncharacterized protein</fullName>
    </submittedName>
</protein>
<organism evidence="2 3">
    <name type="scientific">Neolewinella aurantiaca</name>
    <dbReference type="NCBI Taxonomy" id="2602767"/>
    <lineage>
        <taxon>Bacteria</taxon>
        <taxon>Pseudomonadati</taxon>
        <taxon>Bacteroidota</taxon>
        <taxon>Saprospiria</taxon>
        <taxon>Saprospirales</taxon>
        <taxon>Lewinellaceae</taxon>
        <taxon>Neolewinella</taxon>
    </lineage>
</organism>
<evidence type="ECO:0000313" key="3">
    <source>
        <dbReference type="Proteomes" id="UP000321907"/>
    </source>
</evidence>
<keyword evidence="3" id="KW-1185">Reference proteome</keyword>
<comment type="caution">
    <text evidence="2">The sequence shown here is derived from an EMBL/GenBank/DDBJ whole genome shotgun (WGS) entry which is preliminary data.</text>
</comment>
<feature type="signal peptide" evidence="1">
    <location>
        <begin position="1"/>
        <end position="20"/>
    </location>
</feature>
<dbReference type="Proteomes" id="UP000321907">
    <property type="component" value="Unassembled WGS sequence"/>
</dbReference>
<sequence length="113" mass="12038">MKFSLLLFSLLLGFVSPLSAETDLSSDCITTEIFTNDNSVEVCVNNVAVPSFFYLSEDERICYEAQISGEIQVGPITVGTTVTATGCGETAKEAADALEEALNEAACRLVCVD</sequence>
<reference evidence="2 3" key="1">
    <citation type="submission" date="2019-08" db="EMBL/GenBank/DDBJ databases">
        <title>Lewinella sp. strain SSH13 Genome sequencing and assembly.</title>
        <authorList>
            <person name="Kim I."/>
        </authorList>
    </citation>
    <scope>NUCLEOTIDE SEQUENCE [LARGE SCALE GENOMIC DNA]</scope>
    <source>
        <strain evidence="2 3">SSH13</strain>
    </source>
</reference>
<evidence type="ECO:0000313" key="2">
    <source>
        <dbReference type="EMBL" id="TXF85670.1"/>
    </source>
</evidence>
<name>A0A5C7F7X4_9BACT</name>
<keyword evidence="1" id="KW-0732">Signal</keyword>
<gene>
    <name evidence="2" type="ORF">FUA23_20450</name>
</gene>
<proteinExistence type="predicted"/>